<proteinExistence type="inferred from homology"/>
<dbReference type="InterPro" id="IPR051803">
    <property type="entry name" value="TA_system_RelE-like_toxin"/>
</dbReference>
<organism evidence="3">
    <name type="scientific">mine drainage metagenome</name>
    <dbReference type="NCBI Taxonomy" id="410659"/>
    <lineage>
        <taxon>unclassified sequences</taxon>
        <taxon>metagenomes</taxon>
        <taxon>ecological metagenomes</taxon>
    </lineage>
</organism>
<comment type="caution">
    <text evidence="3">The sequence shown here is derived from an EMBL/GenBank/DDBJ whole genome shotgun (WGS) entry which is preliminary data.</text>
</comment>
<dbReference type="AlphaFoldDB" id="A0A1J5PJE9"/>
<dbReference type="InterPro" id="IPR035093">
    <property type="entry name" value="RelE/ParE_toxin_dom_sf"/>
</dbReference>
<gene>
    <name evidence="3" type="ORF">GALL_505070</name>
</gene>
<dbReference type="EMBL" id="MLJW01005624">
    <property type="protein sequence ID" value="OIQ67911.1"/>
    <property type="molecule type" value="Genomic_DNA"/>
</dbReference>
<evidence type="ECO:0000256" key="2">
    <source>
        <dbReference type="ARBA" id="ARBA00022649"/>
    </source>
</evidence>
<dbReference type="PANTHER" id="PTHR33755:SF6">
    <property type="entry name" value="PLASMID STABILIZATION SYSTEM PROTEIN"/>
    <property type="match status" value="1"/>
</dbReference>
<reference evidence="3" key="1">
    <citation type="submission" date="2016-10" db="EMBL/GenBank/DDBJ databases">
        <title>Sequence of Gallionella enrichment culture.</title>
        <authorList>
            <person name="Poehlein A."/>
            <person name="Muehling M."/>
            <person name="Daniel R."/>
        </authorList>
    </citation>
    <scope>NUCLEOTIDE SEQUENCE</scope>
</reference>
<dbReference type="PANTHER" id="PTHR33755">
    <property type="entry name" value="TOXIN PARE1-RELATED"/>
    <property type="match status" value="1"/>
</dbReference>
<dbReference type="Gene3D" id="3.30.2310.20">
    <property type="entry name" value="RelE-like"/>
    <property type="match status" value="1"/>
</dbReference>
<evidence type="ECO:0000256" key="1">
    <source>
        <dbReference type="ARBA" id="ARBA00006226"/>
    </source>
</evidence>
<dbReference type="Pfam" id="PF05016">
    <property type="entry name" value="ParE_toxin"/>
    <property type="match status" value="1"/>
</dbReference>
<comment type="similarity">
    <text evidence="1">Belongs to the RelE toxin family.</text>
</comment>
<name>A0A1J5PJE9_9ZZZZ</name>
<sequence>MTGVVYTASAQEDLLAAWLFIAERNPTAADRVLETIEEEAQMLGQHPLMGRARPELPHAVRSWATSTPFTFFICRVTMTSRCYGCCTMPVMW</sequence>
<accession>A0A1J5PJE9</accession>
<protein>
    <submittedName>
        <fullName evidence="3">Plasmid stabilization system protein</fullName>
    </submittedName>
</protein>
<keyword evidence="2" id="KW-1277">Toxin-antitoxin system</keyword>
<evidence type="ECO:0000313" key="3">
    <source>
        <dbReference type="EMBL" id="OIQ67911.1"/>
    </source>
</evidence>
<dbReference type="InterPro" id="IPR007712">
    <property type="entry name" value="RelE/ParE_toxin"/>
</dbReference>